<evidence type="ECO:0000313" key="3">
    <source>
        <dbReference type="Proteomes" id="UP000002640"/>
    </source>
</evidence>
<gene>
    <name evidence="2" type="ORF">PHYSODRAFT_286299</name>
</gene>
<feature type="chain" id="PRO_5003472366" description="Secreted protein" evidence="1">
    <location>
        <begin position="23"/>
        <end position="99"/>
    </location>
</feature>
<proteinExistence type="predicted"/>
<protein>
    <recommendedName>
        <fullName evidence="4">Secreted protein</fullName>
    </recommendedName>
</protein>
<dbReference type="AlphaFoldDB" id="G4ZMJ7"/>
<dbReference type="KEGG" id="psoj:PHYSODRAFT_286299"/>
<dbReference type="EMBL" id="JH159155">
    <property type="protein sequence ID" value="EGZ15344.1"/>
    <property type="molecule type" value="Genomic_DNA"/>
</dbReference>
<evidence type="ECO:0000256" key="1">
    <source>
        <dbReference type="SAM" id="SignalP"/>
    </source>
</evidence>
<dbReference type="InParanoid" id="G4ZMJ7"/>
<keyword evidence="3" id="KW-1185">Reference proteome</keyword>
<dbReference type="Proteomes" id="UP000002640">
    <property type="component" value="Unassembled WGS sequence"/>
</dbReference>
<evidence type="ECO:0000313" key="2">
    <source>
        <dbReference type="EMBL" id="EGZ15344.1"/>
    </source>
</evidence>
<reference evidence="2 3" key="1">
    <citation type="journal article" date="2006" name="Science">
        <title>Phytophthora genome sequences uncover evolutionary origins and mechanisms of pathogenesis.</title>
        <authorList>
            <person name="Tyler B.M."/>
            <person name="Tripathy S."/>
            <person name="Zhang X."/>
            <person name="Dehal P."/>
            <person name="Jiang R.H."/>
            <person name="Aerts A."/>
            <person name="Arredondo F.D."/>
            <person name="Baxter L."/>
            <person name="Bensasson D."/>
            <person name="Beynon J.L."/>
            <person name="Chapman J."/>
            <person name="Damasceno C.M."/>
            <person name="Dorrance A.E."/>
            <person name="Dou D."/>
            <person name="Dickerman A.W."/>
            <person name="Dubchak I.L."/>
            <person name="Garbelotto M."/>
            <person name="Gijzen M."/>
            <person name="Gordon S.G."/>
            <person name="Govers F."/>
            <person name="Grunwald N.J."/>
            <person name="Huang W."/>
            <person name="Ivors K.L."/>
            <person name="Jones R.W."/>
            <person name="Kamoun S."/>
            <person name="Krampis K."/>
            <person name="Lamour K.H."/>
            <person name="Lee M.K."/>
            <person name="McDonald W.H."/>
            <person name="Medina M."/>
            <person name="Meijer H.J."/>
            <person name="Nordberg E.K."/>
            <person name="Maclean D.J."/>
            <person name="Ospina-Giraldo M.D."/>
            <person name="Morris P.F."/>
            <person name="Phuntumart V."/>
            <person name="Putnam N.H."/>
            <person name="Rash S."/>
            <person name="Rose J.K."/>
            <person name="Sakihama Y."/>
            <person name="Salamov A.A."/>
            <person name="Savidor A."/>
            <person name="Scheuring C.F."/>
            <person name="Smith B.M."/>
            <person name="Sobral B.W."/>
            <person name="Terry A."/>
            <person name="Torto-Alalibo T.A."/>
            <person name="Win J."/>
            <person name="Xu Z."/>
            <person name="Zhang H."/>
            <person name="Grigoriev I.V."/>
            <person name="Rokhsar D.S."/>
            <person name="Boore J.L."/>
        </authorList>
    </citation>
    <scope>NUCLEOTIDE SEQUENCE [LARGE SCALE GENOMIC DNA]</scope>
    <source>
        <strain evidence="2 3">P6497</strain>
    </source>
</reference>
<dbReference type="GeneID" id="20640319"/>
<keyword evidence="1" id="KW-0732">Signal</keyword>
<sequence>MSAASVARFGLVVLVQLGTWVTTPLPGNCCRGRNKPRSLSQHALVLRSCVVPAPYADPLEHLPLTVDGCNSPPSRALAPRRRISFLGDAVVINTQEVGG</sequence>
<organism evidence="2 3">
    <name type="scientific">Phytophthora sojae (strain P6497)</name>
    <name type="common">Soybean stem and root rot agent</name>
    <name type="synonym">Phytophthora megasperma f. sp. glycines</name>
    <dbReference type="NCBI Taxonomy" id="1094619"/>
    <lineage>
        <taxon>Eukaryota</taxon>
        <taxon>Sar</taxon>
        <taxon>Stramenopiles</taxon>
        <taxon>Oomycota</taxon>
        <taxon>Peronosporomycetes</taxon>
        <taxon>Peronosporales</taxon>
        <taxon>Peronosporaceae</taxon>
        <taxon>Phytophthora</taxon>
    </lineage>
</organism>
<evidence type="ECO:0008006" key="4">
    <source>
        <dbReference type="Google" id="ProtNLM"/>
    </source>
</evidence>
<name>G4ZMJ7_PHYSP</name>
<feature type="signal peptide" evidence="1">
    <location>
        <begin position="1"/>
        <end position="22"/>
    </location>
</feature>
<accession>G4ZMJ7</accession>
<dbReference type="RefSeq" id="XP_009529093.1">
    <property type="nucleotide sequence ID" value="XM_009530798.1"/>
</dbReference>